<evidence type="ECO:0000256" key="5">
    <source>
        <dbReference type="ARBA" id="ARBA00022989"/>
    </source>
</evidence>
<accession>A0A9P6XYV6</accession>
<dbReference type="OrthoDB" id="270584at2759"/>
<dbReference type="InterPro" id="IPR023395">
    <property type="entry name" value="MCP_dom_sf"/>
</dbReference>
<dbReference type="EMBL" id="JAANIT010002812">
    <property type="protein sequence ID" value="KAG1535418.1"/>
    <property type="molecule type" value="Genomic_DNA"/>
</dbReference>
<reference evidence="10" key="1">
    <citation type="journal article" date="2020" name="Microb. Genom.">
        <title>Genetic diversity of clinical and environmental Mucorales isolates obtained from an investigation of mucormycosis cases among solid organ transplant recipients.</title>
        <authorList>
            <person name="Nguyen M.H."/>
            <person name="Kaul D."/>
            <person name="Muto C."/>
            <person name="Cheng S.J."/>
            <person name="Richter R.A."/>
            <person name="Bruno V.M."/>
            <person name="Liu G."/>
            <person name="Beyhan S."/>
            <person name="Sundermann A.J."/>
            <person name="Mounaud S."/>
            <person name="Pasculle A.W."/>
            <person name="Nierman W.C."/>
            <person name="Driscoll E."/>
            <person name="Cumbie R."/>
            <person name="Clancy C.J."/>
            <person name="Dupont C.L."/>
        </authorList>
    </citation>
    <scope>NUCLEOTIDE SEQUENCE</scope>
    <source>
        <strain evidence="10">GL16</strain>
    </source>
</reference>
<protein>
    <submittedName>
        <fullName evidence="10">Uncharacterized protein</fullName>
    </submittedName>
</protein>
<evidence type="ECO:0000256" key="6">
    <source>
        <dbReference type="ARBA" id="ARBA00023128"/>
    </source>
</evidence>
<feature type="repeat" description="Solcar" evidence="8">
    <location>
        <begin position="1"/>
        <end position="87"/>
    </location>
</feature>
<keyword evidence="7 8" id="KW-0472">Membrane</keyword>
<evidence type="ECO:0000256" key="1">
    <source>
        <dbReference type="ARBA" id="ARBA00004225"/>
    </source>
</evidence>
<evidence type="ECO:0000313" key="11">
    <source>
        <dbReference type="Proteomes" id="UP000717996"/>
    </source>
</evidence>
<evidence type="ECO:0000256" key="9">
    <source>
        <dbReference type="RuleBase" id="RU000488"/>
    </source>
</evidence>
<proteinExistence type="inferred from homology"/>
<dbReference type="PRINTS" id="PR00926">
    <property type="entry name" value="MITOCARRIER"/>
</dbReference>
<dbReference type="InterPro" id="IPR018108">
    <property type="entry name" value="MCP_transmembrane"/>
</dbReference>
<evidence type="ECO:0000313" key="10">
    <source>
        <dbReference type="EMBL" id="KAG1535418.1"/>
    </source>
</evidence>
<dbReference type="GO" id="GO:0031966">
    <property type="term" value="C:mitochondrial membrane"/>
    <property type="evidence" value="ECO:0007669"/>
    <property type="project" value="UniProtKB-SubCell"/>
</dbReference>
<keyword evidence="2 9" id="KW-0813">Transport</keyword>
<comment type="caution">
    <text evidence="10">The sequence shown here is derived from an EMBL/GenBank/DDBJ whole genome shotgun (WGS) entry which is preliminary data.</text>
</comment>
<evidence type="ECO:0000256" key="2">
    <source>
        <dbReference type="ARBA" id="ARBA00022448"/>
    </source>
</evidence>
<dbReference type="GO" id="GO:0055085">
    <property type="term" value="P:transmembrane transport"/>
    <property type="evidence" value="ECO:0007669"/>
    <property type="project" value="InterPro"/>
</dbReference>
<dbReference type="PANTHER" id="PTHR24089">
    <property type="entry name" value="SOLUTE CARRIER FAMILY 25"/>
    <property type="match status" value="1"/>
</dbReference>
<dbReference type="SUPFAM" id="SSF103506">
    <property type="entry name" value="Mitochondrial carrier"/>
    <property type="match status" value="1"/>
</dbReference>
<keyword evidence="3 8" id="KW-0812">Transmembrane</keyword>
<organism evidence="10 11">
    <name type="scientific">Rhizopus oryzae</name>
    <name type="common">Mucormycosis agent</name>
    <name type="synonym">Rhizopus arrhizus var. delemar</name>
    <dbReference type="NCBI Taxonomy" id="64495"/>
    <lineage>
        <taxon>Eukaryota</taxon>
        <taxon>Fungi</taxon>
        <taxon>Fungi incertae sedis</taxon>
        <taxon>Mucoromycota</taxon>
        <taxon>Mucoromycotina</taxon>
        <taxon>Mucoromycetes</taxon>
        <taxon>Mucorales</taxon>
        <taxon>Mucorineae</taxon>
        <taxon>Rhizopodaceae</taxon>
        <taxon>Rhizopus</taxon>
    </lineage>
</organism>
<dbReference type="Pfam" id="PF00153">
    <property type="entry name" value="Mito_carr"/>
    <property type="match status" value="2"/>
</dbReference>
<evidence type="ECO:0000256" key="7">
    <source>
        <dbReference type="ARBA" id="ARBA00023136"/>
    </source>
</evidence>
<dbReference type="AlphaFoldDB" id="A0A9P6XYV6"/>
<gene>
    <name evidence="10" type="ORF">G6F51_011544</name>
</gene>
<dbReference type="Gene3D" id="1.50.40.10">
    <property type="entry name" value="Mitochondrial carrier domain"/>
    <property type="match status" value="1"/>
</dbReference>
<dbReference type="Proteomes" id="UP000717996">
    <property type="component" value="Unassembled WGS sequence"/>
</dbReference>
<dbReference type="PROSITE" id="PS50920">
    <property type="entry name" value="SOLCAR"/>
    <property type="match status" value="2"/>
</dbReference>
<sequence length="235" mass="26291">MQTTAQPTIKLQTPKRKEQSIEYIIKSGLAGGIAGCLGRFIGVFEAGKDIFNKNGVMGLFQGHSVTLARIFPYAAIKFVAYEQIKVILMPTQKQVTSKKQFLAGSLAGITSVLFTYPLDLIRVRMAYETQRINVMDMVFTIYREPASEKIRLLNFYRGFLPTVAGMTPYAGVSFWSHHLFTEFCRHNLLASQYTLARTSPNDNSHKLTLKPWAELVCGGFAGFVAQTSSYPLEVK</sequence>
<feature type="repeat" description="Solcar" evidence="8">
    <location>
        <begin position="95"/>
        <end position="183"/>
    </location>
</feature>
<evidence type="ECO:0000256" key="4">
    <source>
        <dbReference type="ARBA" id="ARBA00022737"/>
    </source>
</evidence>
<evidence type="ECO:0000256" key="8">
    <source>
        <dbReference type="PROSITE-ProRule" id="PRU00282"/>
    </source>
</evidence>
<keyword evidence="4" id="KW-0677">Repeat</keyword>
<name>A0A9P6XYV6_RHIOR</name>
<evidence type="ECO:0000256" key="3">
    <source>
        <dbReference type="ARBA" id="ARBA00022692"/>
    </source>
</evidence>
<comment type="similarity">
    <text evidence="9">Belongs to the mitochondrial carrier (TC 2.A.29) family.</text>
</comment>
<keyword evidence="6" id="KW-0496">Mitochondrion</keyword>
<dbReference type="InterPro" id="IPR002067">
    <property type="entry name" value="MCP"/>
</dbReference>
<keyword evidence="5" id="KW-1133">Transmembrane helix</keyword>
<comment type="subcellular location">
    <subcellularLocation>
        <location evidence="1">Mitochondrion membrane</location>
        <topology evidence="1">Multi-pass membrane protein</topology>
    </subcellularLocation>
</comment>